<feature type="compositionally biased region" description="Polar residues" evidence="1">
    <location>
        <begin position="1498"/>
        <end position="1508"/>
    </location>
</feature>
<evidence type="ECO:0000313" key="3">
    <source>
        <dbReference type="Proteomes" id="UP000292702"/>
    </source>
</evidence>
<feature type="compositionally biased region" description="Gly residues" evidence="1">
    <location>
        <begin position="1767"/>
        <end position="1776"/>
    </location>
</feature>
<protein>
    <submittedName>
        <fullName evidence="2">Uncharacterized protein</fullName>
    </submittedName>
</protein>
<feature type="compositionally biased region" description="Polar residues" evidence="1">
    <location>
        <begin position="1736"/>
        <end position="1752"/>
    </location>
</feature>
<feature type="region of interest" description="Disordered" evidence="1">
    <location>
        <begin position="1"/>
        <end position="171"/>
    </location>
</feature>
<feature type="compositionally biased region" description="Acidic residues" evidence="1">
    <location>
        <begin position="1660"/>
        <end position="1670"/>
    </location>
</feature>
<comment type="caution">
    <text evidence="2">The sequence shown here is derived from an EMBL/GenBank/DDBJ whole genome shotgun (WGS) entry which is preliminary data.</text>
</comment>
<feature type="compositionally biased region" description="Acidic residues" evidence="1">
    <location>
        <begin position="50"/>
        <end position="92"/>
    </location>
</feature>
<evidence type="ECO:0000256" key="1">
    <source>
        <dbReference type="SAM" id="MobiDB-lite"/>
    </source>
</evidence>
<feature type="compositionally biased region" description="Acidic residues" evidence="1">
    <location>
        <begin position="101"/>
        <end position="117"/>
    </location>
</feature>
<dbReference type="EMBL" id="RWJN01000655">
    <property type="protein sequence ID" value="TCD60118.1"/>
    <property type="molecule type" value="Genomic_DNA"/>
</dbReference>
<feature type="region of interest" description="Disordered" evidence="1">
    <location>
        <begin position="1150"/>
        <end position="1175"/>
    </location>
</feature>
<feature type="compositionally biased region" description="Low complexity" evidence="1">
    <location>
        <begin position="1293"/>
        <end position="1315"/>
    </location>
</feature>
<gene>
    <name evidence="2" type="ORF">EIP91_010699</name>
</gene>
<feature type="compositionally biased region" description="Pro residues" evidence="1">
    <location>
        <begin position="1316"/>
        <end position="1345"/>
    </location>
</feature>
<feature type="compositionally biased region" description="Polar residues" evidence="1">
    <location>
        <begin position="1423"/>
        <end position="1437"/>
    </location>
</feature>
<feature type="compositionally biased region" description="Pro residues" evidence="1">
    <location>
        <begin position="1597"/>
        <end position="1610"/>
    </location>
</feature>
<feature type="compositionally biased region" description="Low complexity" evidence="1">
    <location>
        <begin position="1346"/>
        <end position="1395"/>
    </location>
</feature>
<feature type="compositionally biased region" description="Pro residues" evidence="1">
    <location>
        <begin position="1407"/>
        <end position="1421"/>
    </location>
</feature>
<accession>A0A4R0R8W6</accession>
<feature type="compositionally biased region" description="Low complexity" evidence="1">
    <location>
        <begin position="39"/>
        <end position="49"/>
    </location>
</feature>
<name>A0A4R0R8W6_9APHY</name>
<feature type="compositionally biased region" description="Basic and acidic residues" evidence="1">
    <location>
        <begin position="150"/>
        <end position="168"/>
    </location>
</feature>
<dbReference type="STRING" id="92696.A0A4R0R8W6"/>
<keyword evidence="3" id="KW-1185">Reference proteome</keyword>
<evidence type="ECO:0000313" key="2">
    <source>
        <dbReference type="EMBL" id="TCD60118.1"/>
    </source>
</evidence>
<feature type="compositionally biased region" description="Basic and acidic residues" evidence="1">
    <location>
        <begin position="1150"/>
        <end position="1166"/>
    </location>
</feature>
<feature type="compositionally biased region" description="Low complexity" evidence="1">
    <location>
        <begin position="1229"/>
        <end position="1243"/>
    </location>
</feature>
<dbReference type="Proteomes" id="UP000292702">
    <property type="component" value="Unassembled WGS sequence"/>
</dbReference>
<proteinExistence type="predicted"/>
<organism evidence="2 3">
    <name type="scientific">Steccherinum ochraceum</name>
    <dbReference type="NCBI Taxonomy" id="92696"/>
    <lineage>
        <taxon>Eukaryota</taxon>
        <taxon>Fungi</taxon>
        <taxon>Dikarya</taxon>
        <taxon>Basidiomycota</taxon>
        <taxon>Agaricomycotina</taxon>
        <taxon>Agaricomycetes</taxon>
        <taxon>Polyporales</taxon>
        <taxon>Steccherinaceae</taxon>
        <taxon>Steccherinum</taxon>
    </lineage>
</organism>
<reference evidence="2 3" key="1">
    <citation type="submission" date="2018-11" db="EMBL/GenBank/DDBJ databases">
        <title>Genome assembly of Steccherinum ochraceum LE-BIN_3174, the white-rot fungus of the Steccherinaceae family (The Residual Polyporoid clade, Polyporales, Basidiomycota).</title>
        <authorList>
            <person name="Fedorova T.V."/>
            <person name="Glazunova O.A."/>
            <person name="Landesman E.O."/>
            <person name="Moiseenko K.V."/>
            <person name="Psurtseva N.V."/>
            <person name="Savinova O.S."/>
            <person name="Shakhova N.V."/>
            <person name="Tyazhelova T.V."/>
            <person name="Vasina D.V."/>
        </authorList>
    </citation>
    <scope>NUCLEOTIDE SEQUENCE [LARGE SCALE GENOMIC DNA]</scope>
    <source>
        <strain evidence="2 3">LE-BIN_3174</strain>
    </source>
</reference>
<feature type="compositionally biased region" description="Acidic residues" evidence="1">
    <location>
        <begin position="1637"/>
        <end position="1651"/>
    </location>
</feature>
<sequence>MPSKGTSRASGPGTSGKAAPTAGVKTSAKDRGKAGGAKGSKNAEASDASDGSEDSDDEDEDDESGSGSEGDGEPAADPDADGEDELEEDELMADATLQNPADDDDGQNSDDTMDVDEGLSAKDRGGQKRKARELGDVTVSPKGKAKGKGRAKEKGKARGRAGKADSKPQTKAAAAAAKEGAEYEEEKTPKRTAEEIAEAKAAAAETILKKVSEIDVAADYDEESPHQLKAGEAFLGYGFGYLRSGWKGAMFRAVNARSVDKKNGTEEMLSRWLVRAPDYLDENTAVPVLIPGKYIDQGPLRKIYNSASQLEELKISGEDEPDFRMMVLGGNHRREVFVKYLEKLEGIVNTVTKLEASLLKKLKGAKAIDTTEGTQQKLKDARERKAQAQKLVDRGAMWVFKVYDYDKVNTNVMHFLARNTDRVEQRARAMEMVWEDMRDIWLAEEEKGLKRGTAAWTSHITHATLRTKKNYEKIIKSPVYHDFLQDIGVFAYWRSGGFLSTTFLSGPLMRHKYGGLVIHFMLMGKKRMEEVVSVWEVGNPEVRAAWFEKRAHYRKIVAEDTASMIEEEQEKQSLTPEEKADMEKAEAEGAAMDAAMKKGMEGRPHEKWVPQIHEKLDDVWQVATKKLSAVQRPRVLFEPYSKEWDKVMDSYTTLAELEMKKLLADAKFFRPEEKVEILRRMRLCLIRRDRPRMPIITASVVKDFLAVMKEYEAGVNQVIRWIDPWVDFVANPAKKNADFCDPTWILRLALEDNAQIRDLKEADAMGALIMCILENRRERLYVLDTAVRWRLNTEYPWLEDVLNITDNALMDENGYVENPLEQCAPQADRHFFWDNSVSATEEMMDDVDDLITKKFLPEAGKHSRKFKNMVGGVDWSMLIAGSQVFEPKDLKRYPPLRMLTKTMAYHHLAVRHANPRRDVPPRVFALFIRWGMYLNVTLPIETIAGVSEMREEIRLALVPFAKPVLLKVTYKNIAGRRVQKQVEVPLFKYWDHAVHDGLLKNTPPIKNFRADATWLQFKRGVFDENAELQKESKAFYSLLERMVSARAFRNDKDKYPKLTQDVVKAGEMFISSLAANVSRRRIRDIDDNAKRPILSFIEDTIGDVSYAGQHKQHKDPLSFASFEDAKKYVDALSADRRGDVEWSDNWTKESEVKDALVDEPPKKPVDPEDDPDADYEVPALSARVTEPTMSGEEALQAAAVQAVADAKAAEEAEEAAVADARLKEEAAKAAKSQATAGKASGSKTAAVKTGKERTSKTKKAATASPDSDSDMEILDDPPSKKKKAAKSTDGAKKATQSTTKKTKATPKAAAATAVPPASPPPHPDPASSPPPPPEPELVEPPPPTHQSPGPSSSAVVPPERSAAPPASSAASSSSVPPAPQVTTPSTVQQPPISQPGQKMPGRVAMLRPPPPKKPLVPPPPESVASSSQTPAEAPTQQADEDVEMQDAEKMLSMGKRKIPPSSPIEGSPSPPQLSQTQRVLMKLQDMREIGSLTDPRSAPSQGISQQMTRMGLDESGSTEVRDPNTPPFTQVPSREASVPPAERPRHTTEPPVLTGAEEIEPNAGPSMPRRRRNRSATPPVPSHRVLRRNANQVAQPPALPLVPEAPPPVAPGRKRGASSGASPQGVVKRSRQRNDGNEDGNSDGGADDDMQLEGGHEFDGSDFESPDFEPTDAARMSPFRDTGRMNLPPIADDNQGMFGPTSTRSIAVPSAPANTGESSRPIERIRNPPPEPSNVLKASSETTALLHQSLSQKRPDDSDMDQSSDDGAGGQGGFGM</sequence>
<feature type="region of interest" description="Disordered" evidence="1">
    <location>
        <begin position="1204"/>
        <end position="1776"/>
    </location>
</feature>